<dbReference type="OrthoDB" id="2439015at2759"/>
<name>A0A397UZ25_9GLOM</name>
<evidence type="ECO:0000313" key="3">
    <source>
        <dbReference type="Proteomes" id="UP000266673"/>
    </source>
</evidence>
<gene>
    <name evidence="2" type="ORF">C2G38_2040218</name>
</gene>
<dbReference type="EMBL" id="QKWP01000833">
    <property type="protein sequence ID" value="RIB14417.1"/>
    <property type="molecule type" value="Genomic_DNA"/>
</dbReference>
<accession>A0A397UZ25</accession>
<feature type="domain" description="SAM" evidence="1">
    <location>
        <begin position="12"/>
        <end position="82"/>
    </location>
</feature>
<sequence length="262" mass="30574">MSDNFFPSVEEVQKWSPEKVLDFLKLKQKGLYLKDKYIEVIEDQEVAGHDFLELNVEQLTKYGLKGGPAERIAGLIRDIKGERSSSATKRHFFEVDNYEKGWLYNDKQLLIHRSPECVGPPVQAYHDVFNQFLHDYHNEDLEMGKDHYQWTLKFIGEMANIYPTKHERSKIFRERFRQLFGEELKIICLDDESSNNGILECNLHSFSVLCLLAEIKNEIGTGKCDPTTQAGTSYAKYYTQEKNEELIKWYNWPSFILCLAGP</sequence>
<reference evidence="2 3" key="1">
    <citation type="submission" date="2018-06" db="EMBL/GenBank/DDBJ databases">
        <title>Comparative genomics reveals the genomic features of Rhizophagus irregularis, R. cerebriforme, R. diaphanum and Gigaspora rosea, and their symbiotic lifestyle signature.</title>
        <authorList>
            <person name="Morin E."/>
            <person name="San Clemente H."/>
            <person name="Chen E.C.H."/>
            <person name="De La Providencia I."/>
            <person name="Hainaut M."/>
            <person name="Kuo A."/>
            <person name="Kohler A."/>
            <person name="Murat C."/>
            <person name="Tang N."/>
            <person name="Roy S."/>
            <person name="Loubradou J."/>
            <person name="Henrissat B."/>
            <person name="Grigoriev I.V."/>
            <person name="Corradi N."/>
            <person name="Roux C."/>
            <person name="Martin F.M."/>
        </authorList>
    </citation>
    <scope>NUCLEOTIDE SEQUENCE [LARGE SCALE GENOMIC DNA]</scope>
    <source>
        <strain evidence="2 3">DAOM 194757</strain>
    </source>
</reference>
<proteinExistence type="predicted"/>
<organism evidence="2 3">
    <name type="scientific">Gigaspora rosea</name>
    <dbReference type="NCBI Taxonomy" id="44941"/>
    <lineage>
        <taxon>Eukaryota</taxon>
        <taxon>Fungi</taxon>
        <taxon>Fungi incertae sedis</taxon>
        <taxon>Mucoromycota</taxon>
        <taxon>Glomeromycotina</taxon>
        <taxon>Glomeromycetes</taxon>
        <taxon>Diversisporales</taxon>
        <taxon>Gigasporaceae</taxon>
        <taxon>Gigaspora</taxon>
    </lineage>
</organism>
<evidence type="ECO:0000259" key="1">
    <source>
        <dbReference type="SMART" id="SM00454"/>
    </source>
</evidence>
<dbReference type="InterPro" id="IPR013761">
    <property type="entry name" value="SAM/pointed_sf"/>
</dbReference>
<dbReference type="Proteomes" id="UP000266673">
    <property type="component" value="Unassembled WGS sequence"/>
</dbReference>
<dbReference type="AlphaFoldDB" id="A0A397UZ25"/>
<comment type="caution">
    <text evidence="2">The sequence shown here is derived from an EMBL/GenBank/DDBJ whole genome shotgun (WGS) entry which is preliminary data.</text>
</comment>
<evidence type="ECO:0000313" key="2">
    <source>
        <dbReference type="EMBL" id="RIB14417.1"/>
    </source>
</evidence>
<dbReference type="Gene3D" id="1.10.150.50">
    <property type="entry name" value="Transcription Factor, Ets-1"/>
    <property type="match status" value="1"/>
</dbReference>
<dbReference type="SMART" id="SM00454">
    <property type="entry name" value="SAM"/>
    <property type="match status" value="1"/>
</dbReference>
<dbReference type="InterPro" id="IPR001660">
    <property type="entry name" value="SAM"/>
</dbReference>
<protein>
    <recommendedName>
        <fullName evidence="1">SAM domain-containing protein</fullName>
    </recommendedName>
</protein>
<dbReference type="SUPFAM" id="SSF47769">
    <property type="entry name" value="SAM/Pointed domain"/>
    <property type="match status" value="1"/>
</dbReference>
<keyword evidence="3" id="KW-1185">Reference proteome</keyword>